<dbReference type="InterPro" id="IPR005119">
    <property type="entry name" value="LysR_subst-bd"/>
</dbReference>
<dbReference type="GO" id="GO:0000976">
    <property type="term" value="F:transcription cis-regulatory region binding"/>
    <property type="evidence" value="ECO:0007669"/>
    <property type="project" value="TreeGrafter"/>
</dbReference>
<proteinExistence type="inferred from homology"/>
<dbReference type="PROSITE" id="PS50931">
    <property type="entry name" value="HTH_LYSR"/>
    <property type="match status" value="1"/>
</dbReference>
<dbReference type="PANTHER" id="PTHR30126">
    <property type="entry name" value="HTH-TYPE TRANSCRIPTIONAL REGULATOR"/>
    <property type="match status" value="1"/>
</dbReference>
<protein>
    <submittedName>
        <fullName evidence="6">HTH-type transcriptional activator AllS</fullName>
    </submittedName>
</protein>
<organism evidence="6 7">
    <name type="scientific">Buttiauxella agrestis</name>
    <dbReference type="NCBI Taxonomy" id="82977"/>
    <lineage>
        <taxon>Bacteria</taxon>
        <taxon>Pseudomonadati</taxon>
        <taxon>Pseudomonadota</taxon>
        <taxon>Gammaproteobacteria</taxon>
        <taxon>Enterobacterales</taxon>
        <taxon>Enterobacteriaceae</taxon>
        <taxon>Buttiauxella</taxon>
    </lineage>
</organism>
<dbReference type="EMBL" id="UIGI01000001">
    <property type="protein sequence ID" value="SUW63989.1"/>
    <property type="molecule type" value="Genomic_DNA"/>
</dbReference>
<feature type="domain" description="HTH lysR-type" evidence="5">
    <location>
        <begin position="3"/>
        <end position="60"/>
    </location>
</feature>
<dbReference type="Pfam" id="PF03466">
    <property type="entry name" value="LysR_substrate"/>
    <property type="match status" value="1"/>
</dbReference>
<name>A0A381C9F7_9ENTR</name>
<evidence type="ECO:0000256" key="4">
    <source>
        <dbReference type="ARBA" id="ARBA00023163"/>
    </source>
</evidence>
<dbReference type="InterPro" id="IPR000847">
    <property type="entry name" value="LysR_HTH_N"/>
</dbReference>
<evidence type="ECO:0000259" key="5">
    <source>
        <dbReference type="PROSITE" id="PS50931"/>
    </source>
</evidence>
<keyword evidence="2" id="KW-0805">Transcription regulation</keyword>
<dbReference type="Gene3D" id="1.10.10.10">
    <property type="entry name" value="Winged helix-like DNA-binding domain superfamily/Winged helix DNA-binding domain"/>
    <property type="match status" value="1"/>
</dbReference>
<dbReference type="GO" id="GO:0003700">
    <property type="term" value="F:DNA-binding transcription factor activity"/>
    <property type="evidence" value="ECO:0007669"/>
    <property type="project" value="InterPro"/>
</dbReference>
<dbReference type="InterPro" id="IPR036388">
    <property type="entry name" value="WH-like_DNA-bd_sf"/>
</dbReference>
<dbReference type="Pfam" id="PF00126">
    <property type="entry name" value="HTH_1"/>
    <property type="match status" value="1"/>
</dbReference>
<dbReference type="SUPFAM" id="SSF53850">
    <property type="entry name" value="Periplasmic binding protein-like II"/>
    <property type="match status" value="1"/>
</dbReference>
<dbReference type="RefSeq" id="WP_256682664.1">
    <property type="nucleotide sequence ID" value="NZ_UIGI01000001.1"/>
</dbReference>
<reference evidence="6 7" key="1">
    <citation type="submission" date="2018-06" db="EMBL/GenBank/DDBJ databases">
        <authorList>
            <consortium name="Pathogen Informatics"/>
            <person name="Doyle S."/>
        </authorList>
    </citation>
    <scope>NUCLEOTIDE SEQUENCE [LARGE SCALE GENOMIC DNA]</scope>
    <source>
        <strain evidence="6 7">NCTC12119</strain>
    </source>
</reference>
<evidence type="ECO:0000256" key="1">
    <source>
        <dbReference type="ARBA" id="ARBA00009437"/>
    </source>
</evidence>
<gene>
    <name evidence="6" type="primary">allS_3</name>
    <name evidence="6" type="ORF">NCTC12119_02488</name>
</gene>
<evidence type="ECO:0000313" key="6">
    <source>
        <dbReference type="EMBL" id="SUW63989.1"/>
    </source>
</evidence>
<accession>A0A381C9F7</accession>
<keyword evidence="3" id="KW-0238">DNA-binding</keyword>
<keyword evidence="4" id="KW-0804">Transcription</keyword>
<dbReference type="Gene3D" id="3.40.190.290">
    <property type="match status" value="1"/>
</dbReference>
<evidence type="ECO:0000313" key="7">
    <source>
        <dbReference type="Proteomes" id="UP000255528"/>
    </source>
</evidence>
<dbReference type="Proteomes" id="UP000255528">
    <property type="component" value="Unassembled WGS sequence"/>
</dbReference>
<evidence type="ECO:0000256" key="3">
    <source>
        <dbReference type="ARBA" id="ARBA00023125"/>
    </source>
</evidence>
<comment type="similarity">
    <text evidence="1">Belongs to the LysR transcriptional regulatory family.</text>
</comment>
<evidence type="ECO:0000256" key="2">
    <source>
        <dbReference type="ARBA" id="ARBA00023015"/>
    </source>
</evidence>
<dbReference type="InterPro" id="IPR036390">
    <property type="entry name" value="WH_DNA-bd_sf"/>
</dbReference>
<dbReference type="AlphaFoldDB" id="A0A381C9F7"/>
<dbReference type="PANTHER" id="PTHR30126:SF88">
    <property type="entry name" value="TRANSCRIPTIONAL REGULATOR-RELATED"/>
    <property type="match status" value="1"/>
</dbReference>
<dbReference type="SUPFAM" id="SSF46785">
    <property type="entry name" value="Winged helix' DNA-binding domain"/>
    <property type="match status" value="1"/>
</dbReference>
<sequence>MKTTLEQWQLLQAVVDCGSFARAAEEFNRSQSSLSYQLTLMQERLGVPLLTIVGRKAELTPQGQQLLAQAQPLLQGFMTLENRAAALKRGERARLDLVVDSIFPKSSLFNALRRFQQAYPMTQVHLTEVLRSERLSDLKKREADVYLVTQPDDMATSGNALMGITFVAVAHREHPLLQLPAPLGRDDLARYPLIEIVDRTQQQIHNRPFSSAESWTFTTIEAATEAVAHCVGYGWLPEAQVQPLITSGELVPLPLVQGSRRTTQLFLLVNEDVVDKEIELLKTLLSDEAKR</sequence>